<dbReference type="PANTHER" id="PTHR12215:SF10">
    <property type="entry name" value="L-AMINOADIPATE-SEMIALDEHYDE DEHYDROGENASE-PHOSPHOPANTETHEINYL TRANSFERASE"/>
    <property type="match status" value="1"/>
</dbReference>
<dbReference type="Pfam" id="PF22624">
    <property type="entry name" value="AASDHPPT_N"/>
    <property type="match status" value="1"/>
</dbReference>
<dbReference type="GO" id="GO:0005829">
    <property type="term" value="C:cytosol"/>
    <property type="evidence" value="ECO:0007669"/>
    <property type="project" value="TreeGrafter"/>
</dbReference>
<dbReference type="PANTHER" id="PTHR12215">
    <property type="entry name" value="PHOSPHOPANTETHEINE TRANSFERASE"/>
    <property type="match status" value="1"/>
</dbReference>
<evidence type="ECO:0000256" key="2">
    <source>
        <dbReference type="ARBA" id="ARBA00022679"/>
    </source>
</evidence>
<sequence>MLSTSTDQLTLATNEIHLWSVDPKRIQQPELLRAYSRLLAPEETTKQQRFRFEKDRHSALITRAFVRDLLSRYADVPPADWKFVKGEKDKPEIVNPPLPLRFNISHTDNMIICAVMLNDDIGCDVENTSRTSDVLSIAKHSFSQVEVEDLLTQPIAQQASRFFDYWTLKESYIKAWGLGLSIPLKDFSFSLPENHQKKNISSIENIKLSFAAHRIDDANTWRSWLFYPNNIHRVALSVRATYNNQDTDYKMRFFNSIPLIKATETARFSPDVNSMMD</sequence>
<dbReference type="SUPFAM" id="SSF56214">
    <property type="entry name" value="4'-phosphopantetheinyl transferase"/>
    <property type="match status" value="2"/>
</dbReference>
<evidence type="ECO:0000313" key="6">
    <source>
        <dbReference type="EMBL" id="SGZ11274.1"/>
    </source>
</evidence>
<feature type="domain" description="4'-phosphopantetheinyl transferase" evidence="3">
    <location>
        <begin position="121"/>
        <end position="200"/>
    </location>
</feature>
<dbReference type="EMBL" id="FPLJ01000077">
    <property type="protein sequence ID" value="SGY97711.1"/>
    <property type="molecule type" value="Genomic_DNA"/>
</dbReference>
<evidence type="ECO:0000259" key="3">
    <source>
        <dbReference type="Pfam" id="PF01648"/>
    </source>
</evidence>
<dbReference type="KEGG" id="mvs:MVIS_2480"/>
<proteinExistence type="inferred from homology"/>
<dbReference type="InterPro" id="IPR055066">
    <property type="entry name" value="AASDHPPT_N"/>
</dbReference>
<protein>
    <submittedName>
        <fullName evidence="6">4-phosphopantetheinyl transferase</fullName>
    </submittedName>
</protein>
<dbReference type="GO" id="GO:0008897">
    <property type="term" value="F:holo-[acyl-carrier-protein] synthase activity"/>
    <property type="evidence" value="ECO:0007669"/>
    <property type="project" value="InterPro"/>
</dbReference>
<evidence type="ECO:0000256" key="1">
    <source>
        <dbReference type="ARBA" id="ARBA00010990"/>
    </source>
</evidence>
<dbReference type="OrthoDB" id="9808281at2"/>
<dbReference type="AlphaFoldDB" id="A0A090IEG7"/>
<reference evidence="5 7" key="1">
    <citation type="submission" date="2016-11" db="EMBL/GenBank/DDBJ databases">
        <authorList>
            <person name="Klemetsen T."/>
        </authorList>
    </citation>
    <scope>NUCLEOTIDE SEQUENCE [LARGE SCALE GENOMIC DNA]</scope>
    <source>
        <strain evidence="5">MT 2528</strain>
    </source>
</reference>
<evidence type="ECO:0000313" key="8">
    <source>
        <dbReference type="Proteomes" id="UP000183794"/>
    </source>
</evidence>
<evidence type="ECO:0000313" key="7">
    <source>
        <dbReference type="Proteomes" id="UP000182660"/>
    </source>
</evidence>
<keyword evidence="7" id="KW-1185">Reference proteome</keyword>
<reference evidence="6 8" key="2">
    <citation type="submission" date="2016-11" db="EMBL/GenBank/DDBJ databases">
        <authorList>
            <person name="Jaros S."/>
            <person name="Januszkiewicz K."/>
            <person name="Wedrychowicz H."/>
        </authorList>
    </citation>
    <scope>NUCLEOTIDE SEQUENCE [LARGE SCALE GENOMIC DNA]</scope>
    <source>
        <strain evidence="6">NVI 5450</strain>
    </source>
</reference>
<organism evidence="6 8">
    <name type="scientific">Moritella viscosa</name>
    <dbReference type="NCBI Taxonomy" id="80854"/>
    <lineage>
        <taxon>Bacteria</taxon>
        <taxon>Pseudomonadati</taxon>
        <taxon>Pseudomonadota</taxon>
        <taxon>Gammaproteobacteria</taxon>
        <taxon>Alteromonadales</taxon>
        <taxon>Moritellaceae</taxon>
        <taxon>Moritella</taxon>
    </lineage>
</organism>
<dbReference type="InterPro" id="IPR037143">
    <property type="entry name" value="4-PPantetheinyl_Trfase_dom_sf"/>
</dbReference>
<dbReference type="HOGENOM" id="CLU_057011_4_0_6"/>
<feature type="domain" description="4'-phosphopantetheinyl transferase N-terminal" evidence="4">
    <location>
        <begin position="33"/>
        <end position="114"/>
    </location>
</feature>
<gene>
    <name evidence="5" type="ORF">MT2528_3473</name>
    <name evidence="6" type="ORF">NVI5450_3668</name>
</gene>
<dbReference type="InterPro" id="IPR008278">
    <property type="entry name" value="4-PPantetheinyl_Trfase_dom"/>
</dbReference>
<evidence type="ECO:0000259" key="4">
    <source>
        <dbReference type="Pfam" id="PF22624"/>
    </source>
</evidence>
<dbReference type="Proteomes" id="UP000182660">
    <property type="component" value="Unassembled WGS sequence"/>
</dbReference>
<dbReference type="GO" id="GO:0019878">
    <property type="term" value="P:lysine biosynthetic process via aminoadipic acid"/>
    <property type="evidence" value="ECO:0007669"/>
    <property type="project" value="TreeGrafter"/>
</dbReference>
<dbReference type="Proteomes" id="UP000183794">
    <property type="component" value="Unassembled WGS sequence"/>
</dbReference>
<dbReference type="GO" id="GO:0000287">
    <property type="term" value="F:magnesium ion binding"/>
    <property type="evidence" value="ECO:0007669"/>
    <property type="project" value="InterPro"/>
</dbReference>
<dbReference type="Pfam" id="PF01648">
    <property type="entry name" value="ACPS"/>
    <property type="match status" value="1"/>
</dbReference>
<dbReference type="Gene3D" id="3.90.470.20">
    <property type="entry name" value="4'-phosphopantetheinyl transferase domain"/>
    <property type="match status" value="2"/>
</dbReference>
<evidence type="ECO:0000313" key="5">
    <source>
        <dbReference type="EMBL" id="SGY97711.1"/>
    </source>
</evidence>
<name>A0A090IEG7_9GAMM</name>
<comment type="similarity">
    <text evidence="1">Belongs to the P-Pant transferase superfamily. Gsp/Sfp/HetI/AcpT family.</text>
</comment>
<accession>A0A090IEG7</accession>
<keyword evidence="2 6" id="KW-0808">Transferase</keyword>
<dbReference type="RefSeq" id="WP_045110648.1">
    <property type="nucleotide sequence ID" value="NZ_CAWQZC010000034.1"/>
</dbReference>
<dbReference type="EMBL" id="FPLD01000102">
    <property type="protein sequence ID" value="SGZ11274.1"/>
    <property type="molecule type" value="Genomic_DNA"/>
</dbReference>
<dbReference type="PATRIC" id="fig|80854.5.peg.2640"/>
<dbReference type="InterPro" id="IPR050559">
    <property type="entry name" value="P-Pant_transferase_sf"/>
</dbReference>
<dbReference type="STRING" id="80854.MVIS_2480"/>
<dbReference type="GeneID" id="61297298"/>